<evidence type="ECO:0000256" key="1">
    <source>
        <dbReference type="SAM" id="MobiDB-lite"/>
    </source>
</evidence>
<sequence>MNKNPEANKSKKTIIIALILGVLIILGIQTTNSSLQSAQNSAIQQLKNKLPQIQGTNSQQQQTLNNIYGQIIQSQPNQQAITDYQTKKEEQLNLLSEVNNLLEEDDKPIFILIASNHPIIGKVQLQVGKKYDFLGKKIVQTIKEESEVYIFYEPEEFILDLEEVKSETPTHEKTCPVCKKACKECQRKPEEPESTEEPDYHATLKPESEPNADTVAMIRCEKCRPKHTIPSQNTFLHGNRNAQSFVFNQMAENTRRMSSFGVFNQPAEQKEIIEKGEKRVSSQEDNEEKKEKVLNCPSCSATFTEGKGANCLSNCSAKELEEEHEEITKKMIDDCLPDRRIEVNHPPTPISKNSSKKNFLHAITHEVGHITDYDNQFTTEERRIIKVSPKKTLAIFTYGMKERSGGNNLTQQEIADYLLKEKGLEVSQQAVSRTLKKYNITNKKITYHYANQLKYAKEIKSFKSMIEPLLLTSSVLALDECGFHLNEAPRRSYATKGYRASYHCWDEKIIEYSPYGSRLIPSNLFAKEQLEIKNSPEFYQKAPFLTIAKELLKLIRENKAKQIIFLSAYDKRKFPNGDPRKKQIFKETFAEGIPNVIVCAPHYPTVENQHHEKVLLIKTSISDLKKEDFVVNKGKEKVTEIDNFLSDCCQVIIKEYHVLSNKDIIQANYSCPKCGKYIKIYPSQEKAKEMDEQEKEEALVKY</sequence>
<dbReference type="AlphaFoldDB" id="A0A9N9GH89"/>
<name>A0A9N9GH89_9GLOM</name>
<comment type="caution">
    <text evidence="2">The sequence shown here is derived from an EMBL/GenBank/DDBJ whole genome shotgun (WGS) entry which is preliminary data.</text>
</comment>
<organism evidence="2 3">
    <name type="scientific">Ambispora leptoticha</name>
    <dbReference type="NCBI Taxonomy" id="144679"/>
    <lineage>
        <taxon>Eukaryota</taxon>
        <taxon>Fungi</taxon>
        <taxon>Fungi incertae sedis</taxon>
        <taxon>Mucoromycota</taxon>
        <taxon>Glomeromycotina</taxon>
        <taxon>Glomeromycetes</taxon>
        <taxon>Archaeosporales</taxon>
        <taxon>Ambisporaceae</taxon>
        <taxon>Ambispora</taxon>
    </lineage>
</organism>
<feature type="region of interest" description="Disordered" evidence="1">
    <location>
        <begin position="186"/>
        <end position="208"/>
    </location>
</feature>
<proteinExistence type="predicted"/>
<evidence type="ECO:0000313" key="2">
    <source>
        <dbReference type="EMBL" id="CAG8610240.1"/>
    </source>
</evidence>
<reference evidence="2" key="1">
    <citation type="submission" date="2021-06" db="EMBL/GenBank/DDBJ databases">
        <authorList>
            <person name="Kallberg Y."/>
            <person name="Tangrot J."/>
            <person name="Rosling A."/>
        </authorList>
    </citation>
    <scope>NUCLEOTIDE SEQUENCE</scope>
    <source>
        <strain evidence="2">FL130A</strain>
    </source>
</reference>
<dbReference type="OrthoDB" id="2445969at2759"/>
<feature type="compositionally biased region" description="Basic and acidic residues" evidence="1">
    <location>
        <begin position="198"/>
        <end position="208"/>
    </location>
</feature>
<dbReference type="Proteomes" id="UP000789508">
    <property type="component" value="Unassembled WGS sequence"/>
</dbReference>
<evidence type="ECO:0000313" key="3">
    <source>
        <dbReference type="Proteomes" id="UP000789508"/>
    </source>
</evidence>
<dbReference type="EMBL" id="CAJVPS010004995">
    <property type="protein sequence ID" value="CAG8610240.1"/>
    <property type="molecule type" value="Genomic_DNA"/>
</dbReference>
<protein>
    <submittedName>
        <fullName evidence="2">8296_t:CDS:1</fullName>
    </submittedName>
</protein>
<gene>
    <name evidence="2" type="ORF">ALEPTO_LOCUS8529</name>
</gene>
<accession>A0A9N9GH89</accession>
<keyword evidence="3" id="KW-1185">Reference proteome</keyword>